<feature type="compositionally biased region" description="Basic and acidic residues" evidence="2">
    <location>
        <begin position="399"/>
        <end position="408"/>
    </location>
</feature>
<dbReference type="PANTHER" id="PTHR31071:SF64">
    <property type="entry name" value="(RAPE) HYPOTHETICAL PROTEIN"/>
    <property type="match status" value="1"/>
</dbReference>
<reference evidence="3" key="1">
    <citation type="submission" date="2019-12" db="EMBL/GenBank/DDBJ databases">
        <title>Genome sequencing and annotation of Brassica cretica.</title>
        <authorList>
            <person name="Studholme D.J."/>
            <person name="Sarris P.F."/>
        </authorList>
    </citation>
    <scope>NUCLEOTIDE SEQUENCE</scope>
    <source>
        <strain evidence="3">PFS-102/07</strain>
        <tissue evidence="3">Leaf</tissue>
    </source>
</reference>
<evidence type="ECO:0000313" key="3">
    <source>
        <dbReference type="EMBL" id="KAF2612511.1"/>
    </source>
</evidence>
<dbReference type="EMBL" id="QGKY02000089">
    <property type="protein sequence ID" value="KAF2612511.1"/>
    <property type="molecule type" value="Genomic_DNA"/>
</dbReference>
<proteinExistence type="predicted"/>
<dbReference type="PANTHER" id="PTHR31071">
    <property type="entry name" value="GB|AAF24581.1"/>
    <property type="match status" value="1"/>
</dbReference>
<evidence type="ECO:0000256" key="2">
    <source>
        <dbReference type="SAM" id="MobiDB-lite"/>
    </source>
</evidence>
<feature type="coiled-coil region" evidence="1">
    <location>
        <begin position="276"/>
        <end position="303"/>
    </location>
</feature>
<feature type="region of interest" description="Disordered" evidence="2">
    <location>
        <begin position="134"/>
        <end position="206"/>
    </location>
</feature>
<dbReference type="InterPro" id="IPR043424">
    <property type="entry name" value="BLT-like"/>
</dbReference>
<evidence type="ECO:0000256" key="1">
    <source>
        <dbReference type="SAM" id="Coils"/>
    </source>
</evidence>
<gene>
    <name evidence="3" type="ORF">F2Q70_00009814</name>
</gene>
<feature type="region of interest" description="Disordered" evidence="2">
    <location>
        <begin position="399"/>
        <end position="470"/>
    </location>
</feature>
<feature type="compositionally biased region" description="Polar residues" evidence="2">
    <location>
        <begin position="461"/>
        <end position="470"/>
    </location>
</feature>
<comment type="caution">
    <text evidence="3">The sequence shown here is derived from an EMBL/GenBank/DDBJ whole genome shotgun (WGS) entry which is preliminary data.</text>
</comment>
<name>A0A8S9M3D8_BRACR</name>
<sequence length="470" mass="53023">MNTVLLTTHDHPSFPLSLETLDITHPVHTSEMIIKPFKLRDLIYDRFAMPRQNQTVENLLLLGKIRERGCSSPTSSSPSVLREDYRFKRAITTHVPTWRLMGRSQSPSLRDAAASPCGSKTLWEMNEVPSPRVLEEESVVKGSRKSRKESVRVPLPPPRSVRSGSLPAHLSDPSHSPVSESERMEGTGSRQRKGSSTAQKLRLGDCNVESKNHVSNGSFMDIETRSRAVTPTGTTMGVKTRLKECSNALTTSKELLKIINRMWGQEARPSSSTSLVSALHSELERARLQVNQLIHEHNKQENNDVTYLMKRFANEWKSNEQQVVEAAIESVAGELEAERKLRRRSERLNKKLGKELAETKAALMKVKEEVEKEREMLQLADALREERVQMKLSEYMNHHVEEDGESGKLQKSGEGYLDDTQGYKPNKASSKDQHLLSGPRLSKFRGGSVPKSWLSDAAKGENQSARRSRW</sequence>
<feature type="coiled-coil region" evidence="1">
    <location>
        <begin position="349"/>
        <end position="383"/>
    </location>
</feature>
<dbReference type="AlphaFoldDB" id="A0A8S9M3D8"/>
<protein>
    <submittedName>
        <fullName evidence="3">Uncharacterized protein</fullName>
    </submittedName>
</protein>
<organism evidence="3">
    <name type="scientific">Brassica cretica</name>
    <name type="common">Mustard</name>
    <dbReference type="NCBI Taxonomy" id="69181"/>
    <lineage>
        <taxon>Eukaryota</taxon>
        <taxon>Viridiplantae</taxon>
        <taxon>Streptophyta</taxon>
        <taxon>Embryophyta</taxon>
        <taxon>Tracheophyta</taxon>
        <taxon>Spermatophyta</taxon>
        <taxon>Magnoliopsida</taxon>
        <taxon>eudicotyledons</taxon>
        <taxon>Gunneridae</taxon>
        <taxon>Pentapetalae</taxon>
        <taxon>rosids</taxon>
        <taxon>malvids</taxon>
        <taxon>Brassicales</taxon>
        <taxon>Brassicaceae</taxon>
        <taxon>Brassiceae</taxon>
        <taxon>Brassica</taxon>
    </lineage>
</organism>
<keyword evidence="1" id="KW-0175">Coiled coil</keyword>
<accession>A0A8S9M3D8</accession>